<evidence type="ECO:0000259" key="1">
    <source>
        <dbReference type="Pfam" id="PF22025"/>
    </source>
</evidence>
<gene>
    <name evidence="2" type="ORF">CWB73_22000</name>
</gene>
<name>A0A5S3YKK0_9GAMM</name>
<reference evidence="2 3" key="1">
    <citation type="submission" date="2017-12" db="EMBL/GenBank/DDBJ databases">
        <authorList>
            <person name="Paulsen S."/>
            <person name="Gram L.K."/>
        </authorList>
    </citation>
    <scope>NUCLEOTIDE SEQUENCE [LARGE SCALE GENOMIC DNA]</scope>
    <source>
        <strain evidence="2 3">S1189</strain>
    </source>
</reference>
<evidence type="ECO:0000313" key="2">
    <source>
        <dbReference type="EMBL" id="TMP75050.1"/>
    </source>
</evidence>
<protein>
    <submittedName>
        <fullName evidence="2">tRNA 4-thiouridine(8) synthase ThiI</fullName>
    </submittedName>
</protein>
<dbReference type="PANTHER" id="PTHR43209:SF1">
    <property type="entry name" value="TRNA SULFURTRANSFERASE"/>
    <property type="match status" value="1"/>
</dbReference>
<dbReference type="GO" id="GO:0052837">
    <property type="term" value="P:thiazole biosynthetic process"/>
    <property type="evidence" value="ECO:0007669"/>
    <property type="project" value="TreeGrafter"/>
</dbReference>
<comment type="caution">
    <text evidence="2">The sequence shown here is derived from an EMBL/GenBank/DDBJ whole genome shotgun (WGS) entry which is preliminary data.</text>
</comment>
<dbReference type="InterPro" id="IPR054173">
    <property type="entry name" value="ThiI_fer"/>
</dbReference>
<organism evidence="2 3">
    <name type="scientific">Pseudoalteromonas phenolica</name>
    <dbReference type="NCBI Taxonomy" id="161398"/>
    <lineage>
        <taxon>Bacteria</taxon>
        <taxon>Pseudomonadati</taxon>
        <taxon>Pseudomonadota</taxon>
        <taxon>Gammaproteobacteria</taxon>
        <taxon>Alteromonadales</taxon>
        <taxon>Pseudoalteromonadaceae</taxon>
        <taxon>Pseudoalteromonas</taxon>
    </lineage>
</organism>
<dbReference type="PANTHER" id="PTHR43209">
    <property type="entry name" value="TRNA SULFURTRANSFERASE"/>
    <property type="match status" value="1"/>
</dbReference>
<dbReference type="Proteomes" id="UP000307362">
    <property type="component" value="Unassembled WGS sequence"/>
</dbReference>
<dbReference type="SUPFAM" id="SSF143437">
    <property type="entry name" value="THUMP domain-like"/>
    <property type="match status" value="1"/>
</dbReference>
<accession>A0A5S3YKK0</accession>
<feature type="non-terminal residue" evidence="2">
    <location>
        <position position="66"/>
    </location>
</feature>
<dbReference type="AlphaFoldDB" id="A0A5S3YKK0"/>
<reference evidence="3" key="2">
    <citation type="submission" date="2019-06" db="EMBL/GenBank/DDBJ databases">
        <title>Co-occurence of chitin degradation, pigmentation and bioactivity in marine Pseudoalteromonas.</title>
        <authorList>
            <person name="Sonnenschein E.C."/>
            <person name="Bech P.K."/>
        </authorList>
    </citation>
    <scope>NUCLEOTIDE SEQUENCE [LARGE SCALE GENOMIC DNA]</scope>
    <source>
        <strain evidence="3">S1189</strain>
    </source>
</reference>
<dbReference type="InterPro" id="IPR050102">
    <property type="entry name" value="tRNA_sulfurtransferase_ThiI"/>
</dbReference>
<dbReference type="EMBL" id="PNCM01000402">
    <property type="protein sequence ID" value="TMP75050.1"/>
    <property type="molecule type" value="Genomic_DNA"/>
</dbReference>
<dbReference type="Gene3D" id="3.30.70.1510">
    <property type="entry name" value="THUMP domain-like"/>
    <property type="match status" value="1"/>
</dbReference>
<dbReference type="GO" id="GO:0005829">
    <property type="term" value="C:cytosol"/>
    <property type="evidence" value="ECO:0007669"/>
    <property type="project" value="TreeGrafter"/>
</dbReference>
<feature type="domain" description="ThiI ferredoxin-like" evidence="1">
    <location>
        <begin position="4"/>
        <end position="58"/>
    </location>
</feature>
<proteinExistence type="predicted"/>
<evidence type="ECO:0000313" key="3">
    <source>
        <dbReference type="Proteomes" id="UP000307362"/>
    </source>
</evidence>
<dbReference type="Pfam" id="PF22025">
    <property type="entry name" value="ThiI_fer"/>
    <property type="match status" value="1"/>
</dbReference>
<sequence>MLKFIVKLHPEIAIKSKSVRKRFTKVLEKNIKMLLVRVDENVKVKNNWDNISVTSELSDEKTRLGL</sequence>
<dbReference type="GO" id="GO:0002937">
    <property type="term" value="P:tRNA 4-thiouridine biosynthesis"/>
    <property type="evidence" value="ECO:0007669"/>
    <property type="project" value="TreeGrafter"/>
</dbReference>